<dbReference type="Proteomes" id="UP000009138">
    <property type="component" value="Unassembled WGS sequence"/>
</dbReference>
<dbReference type="AlphaFoldDB" id="I1CBB6"/>
<reference evidence="1 2" key="1">
    <citation type="journal article" date="2009" name="PLoS Genet.">
        <title>Genomic analysis of the basal lineage fungus Rhizopus oryzae reveals a whole-genome duplication.</title>
        <authorList>
            <person name="Ma L.-J."/>
            <person name="Ibrahim A.S."/>
            <person name="Skory C."/>
            <person name="Grabherr M.G."/>
            <person name="Burger G."/>
            <person name="Butler M."/>
            <person name="Elias M."/>
            <person name="Idnurm A."/>
            <person name="Lang B.F."/>
            <person name="Sone T."/>
            <person name="Abe A."/>
            <person name="Calvo S.E."/>
            <person name="Corrochano L.M."/>
            <person name="Engels R."/>
            <person name="Fu J."/>
            <person name="Hansberg W."/>
            <person name="Kim J.-M."/>
            <person name="Kodira C.D."/>
            <person name="Koehrsen M.J."/>
            <person name="Liu B."/>
            <person name="Miranda-Saavedra D."/>
            <person name="O'Leary S."/>
            <person name="Ortiz-Castellanos L."/>
            <person name="Poulter R."/>
            <person name="Rodriguez-Romero J."/>
            <person name="Ruiz-Herrera J."/>
            <person name="Shen Y.-Q."/>
            <person name="Zeng Q."/>
            <person name="Galagan J."/>
            <person name="Birren B.W."/>
            <person name="Cuomo C.A."/>
            <person name="Wickes B.L."/>
        </authorList>
    </citation>
    <scope>NUCLEOTIDE SEQUENCE [LARGE SCALE GENOMIC DNA]</scope>
    <source>
        <strain evidence="2">RA 99-880 / ATCC MYA-4621 / FGSC 9543 / NRRL 43880</strain>
    </source>
</reference>
<keyword evidence="2" id="KW-1185">Reference proteome</keyword>
<dbReference type="GeneID" id="93617422"/>
<gene>
    <name evidence="1" type="ORF">RO3G_10456</name>
</gene>
<dbReference type="RefSeq" id="XP_067521142.1">
    <property type="nucleotide sequence ID" value="XM_067665041.1"/>
</dbReference>
<dbReference type="InParanoid" id="I1CBB6"/>
<evidence type="ECO:0000313" key="2">
    <source>
        <dbReference type="Proteomes" id="UP000009138"/>
    </source>
</evidence>
<dbReference type="EMBL" id="CH476739">
    <property type="protein sequence ID" value="EIE85746.1"/>
    <property type="molecule type" value="Genomic_DNA"/>
</dbReference>
<name>I1CBB6_RHIO9</name>
<organism evidence="1 2">
    <name type="scientific">Rhizopus delemar (strain RA 99-880 / ATCC MYA-4621 / FGSC 9543 / NRRL 43880)</name>
    <name type="common">Mucormycosis agent</name>
    <name type="synonym">Rhizopus arrhizus var. delemar</name>
    <dbReference type="NCBI Taxonomy" id="246409"/>
    <lineage>
        <taxon>Eukaryota</taxon>
        <taxon>Fungi</taxon>
        <taxon>Fungi incertae sedis</taxon>
        <taxon>Mucoromycota</taxon>
        <taxon>Mucoromycotina</taxon>
        <taxon>Mucoromycetes</taxon>
        <taxon>Mucorales</taxon>
        <taxon>Mucorineae</taxon>
        <taxon>Rhizopodaceae</taxon>
        <taxon>Rhizopus</taxon>
    </lineage>
</organism>
<sequence length="66" mass="7730">MFFNTFFVQRSTPEYANEPLANILFANEIEFDAWNANVAIHHVNWIKRIESLFVAKGDMTFHILAQ</sequence>
<accession>I1CBB6</accession>
<dbReference type="VEuPathDB" id="FungiDB:RO3G_10456"/>
<protein>
    <submittedName>
        <fullName evidence="1">Uncharacterized protein</fullName>
    </submittedName>
</protein>
<proteinExistence type="predicted"/>
<evidence type="ECO:0000313" key="1">
    <source>
        <dbReference type="EMBL" id="EIE85746.1"/>
    </source>
</evidence>